<keyword evidence="3 8" id="KW-0533">Nickel</keyword>
<comment type="similarity">
    <text evidence="2 8">Belongs to the transcriptional regulatory CopG/NikR family.</text>
</comment>
<dbReference type="InterPro" id="IPR002145">
    <property type="entry name" value="CopG"/>
</dbReference>
<dbReference type="Pfam" id="PF08753">
    <property type="entry name" value="NikR_C"/>
    <property type="match status" value="1"/>
</dbReference>
<feature type="binding site" evidence="8">
    <location>
        <position position="79"/>
    </location>
    <ligand>
        <name>Ni(2+)</name>
        <dbReference type="ChEBI" id="CHEBI:49786"/>
    </ligand>
</feature>
<comment type="cofactor">
    <cofactor evidence="8">
        <name>Ni(2+)</name>
        <dbReference type="ChEBI" id="CHEBI:49786"/>
    </cofactor>
    <text evidence="8">Binds 1 nickel ion per subunit.</text>
</comment>
<feature type="domain" description="Transcription factor NikR nickel binding C-terminal" evidence="10">
    <location>
        <begin position="56"/>
        <end position="132"/>
    </location>
</feature>
<dbReference type="GO" id="GO:0003700">
    <property type="term" value="F:DNA-binding transcription factor activity"/>
    <property type="evidence" value="ECO:0007669"/>
    <property type="project" value="UniProtKB-UniRule"/>
</dbReference>
<dbReference type="InterPro" id="IPR010985">
    <property type="entry name" value="Ribbon_hlx_hlx"/>
</dbReference>
<dbReference type="InterPro" id="IPR027271">
    <property type="entry name" value="Acetolactate_synth/TF_NikR_C"/>
</dbReference>
<dbReference type="PANTHER" id="PTHR34719">
    <property type="entry name" value="NICKEL-RESPONSIVE REGULATOR"/>
    <property type="match status" value="1"/>
</dbReference>
<keyword evidence="5 8" id="KW-0805">Transcription regulation</keyword>
<dbReference type="InterPro" id="IPR014864">
    <property type="entry name" value="TF_NikR_Ni-bd_C"/>
</dbReference>
<dbReference type="Gene3D" id="1.10.1220.10">
    <property type="entry name" value="Met repressor-like"/>
    <property type="match status" value="1"/>
</dbReference>
<organism evidence="11 12">
    <name type="scientific">Methanoliparum thermophilum</name>
    <dbReference type="NCBI Taxonomy" id="2491083"/>
    <lineage>
        <taxon>Archaea</taxon>
        <taxon>Methanobacteriati</taxon>
        <taxon>Methanobacteriota</taxon>
        <taxon>Candidatus Methanoliparia</taxon>
        <taxon>Candidatus Methanoliparales</taxon>
        <taxon>Candidatus Methanoliparaceae</taxon>
        <taxon>Candidatus Methanoliparum</taxon>
    </lineage>
</organism>
<evidence type="ECO:0000256" key="1">
    <source>
        <dbReference type="ARBA" id="ARBA00002339"/>
    </source>
</evidence>
<dbReference type="InterPro" id="IPR022988">
    <property type="entry name" value="Ni_resp_reg_NikR"/>
</dbReference>
<dbReference type="InterPro" id="IPR050192">
    <property type="entry name" value="CopG/NikR_regulator"/>
</dbReference>
<dbReference type="PANTHER" id="PTHR34719:SF2">
    <property type="entry name" value="NICKEL-RESPONSIVE REGULATOR"/>
    <property type="match status" value="1"/>
</dbReference>
<gene>
    <name evidence="11" type="primary">nikR</name>
    <name evidence="11" type="ORF">EF806_03090</name>
</gene>
<evidence type="ECO:0000256" key="7">
    <source>
        <dbReference type="ARBA" id="ARBA00023163"/>
    </source>
</evidence>
<reference evidence="11 12" key="1">
    <citation type="journal article" date="2019" name="Nat. Microbiol.">
        <title>Wide diversity of methane and short-chain alkane metabolisms in uncultured archaea.</title>
        <authorList>
            <person name="Borrel G."/>
            <person name="Adam P.S."/>
            <person name="McKay L.J."/>
            <person name="Chen L.X."/>
            <person name="Sierra-Garcia I.N."/>
            <person name="Sieber C.M."/>
            <person name="Letourneur Q."/>
            <person name="Ghozlane A."/>
            <person name="Andersen G.L."/>
            <person name="Li W.J."/>
            <person name="Hallam S.J."/>
            <person name="Muyzer G."/>
            <person name="de Oliveira V.M."/>
            <person name="Inskeep W.P."/>
            <person name="Banfield J.F."/>
            <person name="Gribaldo S."/>
        </authorList>
    </citation>
    <scope>NUCLEOTIDE SEQUENCE [LARGE SCALE GENOMIC DNA]</scope>
    <source>
        <strain evidence="11">NM1a</strain>
    </source>
</reference>
<dbReference type="SUPFAM" id="SSF47598">
    <property type="entry name" value="Ribbon-helix-helix"/>
    <property type="match status" value="1"/>
</dbReference>
<dbReference type="SUPFAM" id="SSF55021">
    <property type="entry name" value="ACT-like"/>
    <property type="match status" value="1"/>
</dbReference>
<dbReference type="NCBIfam" id="NF003381">
    <property type="entry name" value="PRK04460.1"/>
    <property type="match status" value="1"/>
</dbReference>
<dbReference type="EMBL" id="RXIF01000004">
    <property type="protein sequence ID" value="RZN65042.1"/>
    <property type="molecule type" value="Genomic_DNA"/>
</dbReference>
<dbReference type="InterPro" id="IPR045865">
    <property type="entry name" value="ACT-like_dom_sf"/>
</dbReference>
<comment type="function">
    <text evidence="1 8">Transcriptional regulator.</text>
</comment>
<dbReference type="GO" id="GO:0003677">
    <property type="term" value="F:DNA binding"/>
    <property type="evidence" value="ECO:0007669"/>
    <property type="project" value="UniProtKB-KW"/>
</dbReference>
<keyword evidence="7 8" id="KW-0804">Transcription</keyword>
<name>A0A520KT15_METT2</name>
<evidence type="ECO:0000256" key="5">
    <source>
        <dbReference type="ARBA" id="ARBA00023015"/>
    </source>
</evidence>
<dbReference type="GO" id="GO:0016151">
    <property type="term" value="F:nickel cation binding"/>
    <property type="evidence" value="ECO:0007669"/>
    <property type="project" value="UniProtKB-UniRule"/>
</dbReference>
<feature type="binding site" evidence="8">
    <location>
        <position position="90"/>
    </location>
    <ligand>
        <name>Ni(2+)</name>
        <dbReference type="ChEBI" id="CHEBI:49786"/>
    </ligand>
</feature>
<dbReference type="NCBIfam" id="NF002169">
    <property type="entry name" value="PRK01002.1"/>
    <property type="match status" value="1"/>
</dbReference>
<dbReference type="Proteomes" id="UP000317158">
    <property type="component" value="Unassembled WGS sequence"/>
</dbReference>
<accession>A0A520KT15</accession>
<evidence type="ECO:0000256" key="2">
    <source>
        <dbReference type="ARBA" id="ARBA00008478"/>
    </source>
</evidence>
<comment type="caution">
    <text evidence="11">The sequence shown here is derived from an EMBL/GenBank/DDBJ whole genome shotgun (WGS) entry which is preliminary data.</text>
</comment>
<feature type="binding site" evidence="8">
    <location>
        <position position="98"/>
    </location>
    <ligand>
        <name>Ni(2+)</name>
        <dbReference type="ChEBI" id="CHEBI:49786"/>
    </ligand>
</feature>
<dbReference type="InterPro" id="IPR013321">
    <property type="entry name" value="Arc_rbn_hlx_hlx"/>
</dbReference>
<evidence type="ECO:0000256" key="6">
    <source>
        <dbReference type="ARBA" id="ARBA00023125"/>
    </source>
</evidence>
<protein>
    <recommendedName>
        <fullName evidence="8">Putative nickel-responsive regulator</fullName>
    </recommendedName>
</protein>
<evidence type="ECO:0000313" key="12">
    <source>
        <dbReference type="Proteomes" id="UP000317158"/>
    </source>
</evidence>
<feature type="binding site" evidence="8">
    <location>
        <position position="92"/>
    </location>
    <ligand>
        <name>Ni(2+)</name>
        <dbReference type="ChEBI" id="CHEBI:49786"/>
    </ligand>
</feature>
<proteinExistence type="inferred from homology"/>
<feature type="domain" description="Ribbon-helix-helix protein CopG" evidence="9">
    <location>
        <begin position="5"/>
        <end position="42"/>
    </location>
</feature>
<keyword evidence="4 8" id="KW-0479">Metal-binding</keyword>
<evidence type="ECO:0000256" key="3">
    <source>
        <dbReference type="ARBA" id="ARBA00022596"/>
    </source>
</evidence>
<dbReference type="Pfam" id="PF01402">
    <property type="entry name" value="RHH_1"/>
    <property type="match status" value="1"/>
</dbReference>
<evidence type="ECO:0000256" key="8">
    <source>
        <dbReference type="HAMAP-Rule" id="MF_00476"/>
    </source>
</evidence>
<dbReference type="AlphaFoldDB" id="A0A520KT15"/>
<dbReference type="NCBIfam" id="NF002815">
    <property type="entry name" value="PRK02967.1"/>
    <property type="match status" value="1"/>
</dbReference>
<dbReference type="Gene3D" id="3.30.70.1150">
    <property type="entry name" value="ACT-like. Chain A, domain 2"/>
    <property type="match status" value="1"/>
</dbReference>
<dbReference type="GO" id="GO:0010045">
    <property type="term" value="P:response to nickel cation"/>
    <property type="evidence" value="ECO:0007669"/>
    <property type="project" value="InterPro"/>
</dbReference>
<evidence type="ECO:0000259" key="9">
    <source>
        <dbReference type="Pfam" id="PF01402"/>
    </source>
</evidence>
<evidence type="ECO:0000313" key="11">
    <source>
        <dbReference type="EMBL" id="RZN65042.1"/>
    </source>
</evidence>
<dbReference type="HAMAP" id="MF_00476">
    <property type="entry name" value="NikR"/>
    <property type="match status" value="1"/>
</dbReference>
<dbReference type="CDD" id="cd22231">
    <property type="entry name" value="RHH_NikR_HicB-like"/>
    <property type="match status" value="1"/>
</dbReference>
<evidence type="ECO:0000259" key="10">
    <source>
        <dbReference type="Pfam" id="PF08753"/>
    </source>
</evidence>
<evidence type="ECO:0000256" key="4">
    <source>
        <dbReference type="ARBA" id="ARBA00022723"/>
    </source>
</evidence>
<sequence>MDLTRIGVSIPLDLLNKFDKIIEQRGYSSRSEGIRDAIRNYILHYEWMSNIEGERIGIISSLYDHHRQGLSEELITIQHRYIDIINSSIHIHIDKDLCIEIIITKGDGKRIKKMTEDIMAQKGVEQVKLITIAAKNK</sequence>
<keyword evidence="6 8" id="KW-0238">DNA-binding</keyword>